<reference evidence="3 4" key="1">
    <citation type="submission" date="2020-08" db="EMBL/GenBank/DDBJ databases">
        <title>Plant Genome Project.</title>
        <authorList>
            <person name="Zhang R.-G."/>
        </authorList>
    </citation>
    <scope>NUCLEOTIDE SEQUENCE [LARGE SCALE GENOMIC DNA]</scope>
    <source>
        <tissue evidence="3">Rhizome</tissue>
    </source>
</reference>
<dbReference type="PANTHER" id="PTHR45642:SF12">
    <property type="entry name" value="OS09G0132900 PROTEIN"/>
    <property type="match status" value="1"/>
</dbReference>
<dbReference type="InterPro" id="IPR050592">
    <property type="entry name" value="GDSL_lipolytic_enzyme"/>
</dbReference>
<accession>A0A8J5FG83</accession>
<evidence type="ECO:0000313" key="4">
    <source>
        <dbReference type="Proteomes" id="UP000734854"/>
    </source>
</evidence>
<comment type="caution">
    <text evidence="3">The sequence shown here is derived from an EMBL/GenBank/DDBJ whole genome shotgun (WGS) entry which is preliminary data.</text>
</comment>
<name>A0A8J5FG83_ZINOF</name>
<evidence type="ECO:0008006" key="5">
    <source>
        <dbReference type="Google" id="ProtNLM"/>
    </source>
</evidence>
<keyword evidence="4" id="KW-1185">Reference proteome</keyword>
<dbReference type="OrthoDB" id="1600564at2759"/>
<gene>
    <name evidence="3" type="ORF">ZIOFF_053531</name>
</gene>
<evidence type="ECO:0000313" key="3">
    <source>
        <dbReference type="EMBL" id="KAG6485003.1"/>
    </source>
</evidence>
<feature type="chain" id="PRO_5035221354" description="GDSL esterase/lipase" evidence="2">
    <location>
        <begin position="25"/>
        <end position="351"/>
    </location>
</feature>
<dbReference type="FunFam" id="3.40.50.1110:FF:000003">
    <property type="entry name" value="GDSL esterase/lipase APG"/>
    <property type="match status" value="1"/>
</dbReference>
<dbReference type="CDD" id="cd01837">
    <property type="entry name" value="SGNH_plant_lipase_like"/>
    <property type="match status" value="1"/>
</dbReference>
<dbReference type="EMBL" id="JACMSC010000015">
    <property type="protein sequence ID" value="KAG6485003.1"/>
    <property type="molecule type" value="Genomic_DNA"/>
</dbReference>
<sequence length="351" mass="39033">MALNRLHCLLSALILLHYSSGAGAKIPALIIFGDSSVDAGNNDYLSTIAKSNFKPYGRDFKDGVATGRFSNGRLATDFLSQDFGLPQYIPAYLDPTVTIEDFASGVCFASAATGYDNATSDVLSVLPLWKQLEYFKEYQSKLKSLQGEAKAQETLSESLYIISLGTNDFLENYYSSSTSRSSEFPVDKYEDYLVGIAHDFVTSIYNLGARKVNIAGVPPMGCLPLERAMNLLGSEPCNHEHNKVAADFNSKLQSMMLPLSKELHEIKLVYSDLYTLFMDVVKDPSSYGFENAESGCCATGYFEMGYMCNGFNSFTCQDANKYVFWDAFHPTEKMNHLIADRLMNTTFYVFL</sequence>
<organism evidence="3 4">
    <name type="scientific">Zingiber officinale</name>
    <name type="common">Ginger</name>
    <name type="synonym">Amomum zingiber</name>
    <dbReference type="NCBI Taxonomy" id="94328"/>
    <lineage>
        <taxon>Eukaryota</taxon>
        <taxon>Viridiplantae</taxon>
        <taxon>Streptophyta</taxon>
        <taxon>Embryophyta</taxon>
        <taxon>Tracheophyta</taxon>
        <taxon>Spermatophyta</taxon>
        <taxon>Magnoliopsida</taxon>
        <taxon>Liliopsida</taxon>
        <taxon>Zingiberales</taxon>
        <taxon>Zingiberaceae</taxon>
        <taxon>Zingiber</taxon>
    </lineage>
</organism>
<dbReference type="Proteomes" id="UP000734854">
    <property type="component" value="Unassembled WGS sequence"/>
</dbReference>
<dbReference type="Pfam" id="PF00657">
    <property type="entry name" value="Lipase_GDSL"/>
    <property type="match status" value="1"/>
</dbReference>
<evidence type="ECO:0000256" key="2">
    <source>
        <dbReference type="SAM" id="SignalP"/>
    </source>
</evidence>
<dbReference type="AlphaFoldDB" id="A0A8J5FG83"/>
<dbReference type="InterPro" id="IPR035669">
    <property type="entry name" value="SGNH_plant_lipase-like"/>
</dbReference>
<dbReference type="InterPro" id="IPR001087">
    <property type="entry name" value="GDSL"/>
</dbReference>
<dbReference type="PANTHER" id="PTHR45642">
    <property type="entry name" value="GDSL ESTERASE/LIPASE EXL3"/>
    <property type="match status" value="1"/>
</dbReference>
<evidence type="ECO:0000256" key="1">
    <source>
        <dbReference type="ARBA" id="ARBA00008668"/>
    </source>
</evidence>
<proteinExistence type="inferred from homology"/>
<feature type="signal peptide" evidence="2">
    <location>
        <begin position="1"/>
        <end position="24"/>
    </location>
</feature>
<comment type="similarity">
    <text evidence="1">Belongs to the 'GDSL' lipolytic enzyme family.</text>
</comment>
<protein>
    <recommendedName>
        <fullName evidence="5">GDSL esterase/lipase</fullName>
    </recommendedName>
</protein>
<keyword evidence="2" id="KW-0732">Signal</keyword>
<dbReference type="GO" id="GO:0016788">
    <property type="term" value="F:hydrolase activity, acting on ester bonds"/>
    <property type="evidence" value="ECO:0007669"/>
    <property type="project" value="InterPro"/>
</dbReference>